<comment type="caution">
    <text evidence="3">The sequence shown here is derived from an EMBL/GenBank/DDBJ whole genome shotgun (WGS) entry which is preliminary data.</text>
</comment>
<proteinExistence type="predicted"/>
<organism evidence="3 4">
    <name type="scientific">Parapedobacter deserti</name>
    <dbReference type="NCBI Taxonomy" id="1912957"/>
    <lineage>
        <taxon>Bacteria</taxon>
        <taxon>Pseudomonadati</taxon>
        <taxon>Bacteroidota</taxon>
        <taxon>Sphingobacteriia</taxon>
        <taxon>Sphingobacteriales</taxon>
        <taxon>Sphingobacteriaceae</taxon>
        <taxon>Parapedobacter</taxon>
    </lineage>
</organism>
<accession>A0ABV7JNU3</accession>
<evidence type="ECO:0000313" key="3">
    <source>
        <dbReference type="EMBL" id="MFC3198580.1"/>
    </source>
</evidence>
<sequence length="285" mass="33825">MKIIKFLGGLGNQLFQYAFFRAMQQRFPFVKADLSEFSTYGLHHGYELERIFGIKLPEASAFERKLFDQQDRRWIQRKLRRLYGTKNGYYEEPLLFAYDGSIFYDSKSRYYWGYWQHINYINPIETQLRTELQFPAFSDARNKELESRLIAGNTVSVHIRRGDYLNDPILGGICDEAYYHRALTYMRKYVVDPKFIFFSNDILWCRERFAIPGSVYVDWNTGPESFRDMQLMTLCEHHIIANSSFSWWAAWLNQRPDKIVVSPKRWVTVADLDLSGIILPEFVTC</sequence>
<dbReference type="PANTHER" id="PTHR11927:SF9">
    <property type="entry name" value="L-FUCOSYLTRANSFERASE"/>
    <property type="match status" value="1"/>
</dbReference>
<dbReference type="CDD" id="cd11301">
    <property type="entry name" value="Fut1_Fut2_like"/>
    <property type="match status" value="1"/>
</dbReference>
<dbReference type="InterPro" id="IPR002516">
    <property type="entry name" value="Glyco_trans_11"/>
</dbReference>
<keyword evidence="1" id="KW-0328">Glycosyltransferase</keyword>
<reference evidence="4" key="1">
    <citation type="journal article" date="2019" name="Int. J. Syst. Evol. Microbiol.">
        <title>The Global Catalogue of Microorganisms (GCM) 10K type strain sequencing project: providing services to taxonomists for standard genome sequencing and annotation.</title>
        <authorList>
            <consortium name="The Broad Institute Genomics Platform"/>
            <consortium name="The Broad Institute Genome Sequencing Center for Infectious Disease"/>
            <person name="Wu L."/>
            <person name="Ma J."/>
        </authorList>
    </citation>
    <scope>NUCLEOTIDE SEQUENCE [LARGE SCALE GENOMIC DNA]</scope>
    <source>
        <strain evidence="4">KCTC 52416</strain>
    </source>
</reference>
<name>A0ABV7JNU3_9SPHI</name>
<evidence type="ECO:0000313" key="4">
    <source>
        <dbReference type="Proteomes" id="UP001595526"/>
    </source>
</evidence>
<keyword evidence="2" id="KW-0808">Transferase</keyword>
<dbReference type="RefSeq" id="WP_379023373.1">
    <property type="nucleotide sequence ID" value="NZ_JBHRTA010000038.1"/>
</dbReference>
<gene>
    <name evidence="3" type="ORF">ACFOET_13225</name>
</gene>
<dbReference type="PANTHER" id="PTHR11927">
    <property type="entry name" value="GALACTOSIDE 2-L-FUCOSYLTRANSFERASE"/>
    <property type="match status" value="1"/>
</dbReference>
<dbReference type="EMBL" id="JBHRTA010000038">
    <property type="protein sequence ID" value="MFC3198580.1"/>
    <property type="molecule type" value="Genomic_DNA"/>
</dbReference>
<dbReference type="Proteomes" id="UP001595526">
    <property type="component" value="Unassembled WGS sequence"/>
</dbReference>
<evidence type="ECO:0000256" key="1">
    <source>
        <dbReference type="ARBA" id="ARBA00022676"/>
    </source>
</evidence>
<evidence type="ECO:0000256" key="2">
    <source>
        <dbReference type="ARBA" id="ARBA00022679"/>
    </source>
</evidence>
<dbReference type="Pfam" id="PF01531">
    <property type="entry name" value="Glyco_transf_11"/>
    <property type="match status" value="1"/>
</dbReference>
<protein>
    <submittedName>
        <fullName evidence="3">Alpha-1,2-fucosyltransferase</fullName>
    </submittedName>
</protein>
<keyword evidence="4" id="KW-1185">Reference proteome</keyword>